<reference evidence="6" key="1">
    <citation type="submission" date="2020-04" db="EMBL/GenBank/DDBJ databases">
        <authorList>
            <person name="Zhang T."/>
        </authorList>
    </citation>
    <scope>NUCLEOTIDE SEQUENCE</scope>
    <source>
        <strain evidence="6">HKST-UBA01</strain>
    </source>
</reference>
<feature type="domain" description="YknX-like C-terminal permuted SH3-like" evidence="5">
    <location>
        <begin position="307"/>
        <end position="374"/>
    </location>
</feature>
<dbReference type="NCBIfam" id="TIGR01730">
    <property type="entry name" value="RND_mfp"/>
    <property type="match status" value="1"/>
</dbReference>
<dbReference type="Gene3D" id="2.40.30.170">
    <property type="match status" value="1"/>
</dbReference>
<feature type="region of interest" description="Disordered" evidence="2">
    <location>
        <begin position="30"/>
        <end position="61"/>
    </location>
</feature>
<protein>
    <submittedName>
        <fullName evidence="6">Efflux RND transporter periplasmic adaptor subunit</fullName>
    </submittedName>
</protein>
<dbReference type="InterPro" id="IPR058792">
    <property type="entry name" value="Beta-barrel_RND_2"/>
</dbReference>
<sequence>MHTRNRAASVLSVLLGALFVLVLRAGWMQPGSSDASETDQRGRESDTPASAADGGDDSGAAARVAPLPVGGVVVHEGPLVLAVHGTGRAVAVQRAALSSRVGERVRTVAVKPGQSVAKGDVLVELDPVPFELALREAEAARGRAELEFQAQVFADPDDSAQRHSRVADRVGLTEAEQRVERARLDLEGAVLRAPFSGEVVSVEVAPGERVQAGSPLVTLVSSDPIRLPVEVLEADFGRLRPGASADVRFPALAGEAFTGRIAALGPEIDPSRGTGVAYLELANPGGRIRPGMYAEVALAAGLLEHRIAVPREAVLERDHRTLVFRVRDGRAEWSYVETGVETDDEVEVLSGVADGDTVLVSGHLTLAHGAPVRVTEE</sequence>
<dbReference type="InterPro" id="IPR058647">
    <property type="entry name" value="BSH_CzcB-like"/>
</dbReference>
<gene>
    <name evidence="6" type="ORF">KC729_03485</name>
</gene>
<dbReference type="Pfam" id="PF25989">
    <property type="entry name" value="YknX_C"/>
    <property type="match status" value="1"/>
</dbReference>
<dbReference type="EMBL" id="JAGQHR010000059">
    <property type="protein sequence ID" value="MCA9726719.1"/>
    <property type="molecule type" value="Genomic_DNA"/>
</dbReference>
<comment type="caution">
    <text evidence="6">The sequence shown here is derived from an EMBL/GenBank/DDBJ whole genome shotgun (WGS) entry which is preliminary data.</text>
</comment>
<dbReference type="Gene3D" id="2.40.420.20">
    <property type="match status" value="1"/>
</dbReference>
<dbReference type="Pfam" id="PF25973">
    <property type="entry name" value="BSH_CzcB"/>
    <property type="match status" value="1"/>
</dbReference>
<comment type="similarity">
    <text evidence="1">Belongs to the membrane fusion protein (MFP) (TC 8.A.1) family.</text>
</comment>
<name>A0A956RPI3_UNCEI</name>
<dbReference type="Pfam" id="PF25954">
    <property type="entry name" value="Beta-barrel_RND_2"/>
    <property type="match status" value="1"/>
</dbReference>
<dbReference type="InterPro" id="IPR006143">
    <property type="entry name" value="RND_pump_MFP"/>
</dbReference>
<evidence type="ECO:0000259" key="4">
    <source>
        <dbReference type="Pfam" id="PF25973"/>
    </source>
</evidence>
<dbReference type="Proteomes" id="UP000697710">
    <property type="component" value="Unassembled WGS sequence"/>
</dbReference>
<dbReference type="PANTHER" id="PTHR30469:SF15">
    <property type="entry name" value="HLYD FAMILY OF SECRETION PROTEINS"/>
    <property type="match status" value="1"/>
</dbReference>
<reference evidence="6" key="2">
    <citation type="journal article" date="2021" name="Microbiome">
        <title>Successional dynamics and alternative stable states in a saline activated sludge microbial community over 9 years.</title>
        <authorList>
            <person name="Wang Y."/>
            <person name="Ye J."/>
            <person name="Ju F."/>
            <person name="Liu L."/>
            <person name="Boyd J.A."/>
            <person name="Deng Y."/>
            <person name="Parks D.H."/>
            <person name="Jiang X."/>
            <person name="Yin X."/>
            <person name="Woodcroft B.J."/>
            <person name="Tyson G.W."/>
            <person name="Hugenholtz P."/>
            <person name="Polz M.F."/>
            <person name="Zhang T."/>
        </authorList>
    </citation>
    <scope>NUCLEOTIDE SEQUENCE</scope>
    <source>
        <strain evidence="6">HKST-UBA01</strain>
    </source>
</reference>
<evidence type="ECO:0000313" key="7">
    <source>
        <dbReference type="Proteomes" id="UP000697710"/>
    </source>
</evidence>
<evidence type="ECO:0000313" key="6">
    <source>
        <dbReference type="EMBL" id="MCA9726719.1"/>
    </source>
</evidence>
<feature type="domain" description="CzcB-like barrel-sandwich hybrid" evidence="4">
    <location>
        <begin position="95"/>
        <end position="219"/>
    </location>
</feature>
<dbReference type="PANTHER" id="PTHR30469">
    <property type="entry name" value="MULTIDRUG RESISTANCE PROTEIN MDTA"/>
    <property type="match status" value="1"/>
</dbReference>
<dbReference type="InterPro" id="IPR058637">
    <property type="entry name" value="YknX-like_C"/>
</dbReference>
<dbReference type="GO" id="GO:0015562">
    <property type="term" value="F:efflux transmembrane transporter activity"/>
    <property type="evidence" value="ECO:0007669"/>
    <property type="project" value="TreeGrafter"/>
</dbReference>
<evidence type="ECO:0000256" key="2">
    <source>
        <dbReference type="SAM" id="MobiDB-lite"/>
    </source>
</evidence>
<proteinExistence type="inferred from homology"/>
<evidence type="ECO:0000259" key="3">
    <source>
        <dbReference type="Pfam" id="PF25954"/>
    </source>
</evidence>
<feature type="domain" description="CusB-like beta-barrel" evidence="3">
    <location>
        <begin position="228"/>
        <end position="300"/>
    </location>
</feature>
<evidence type="ECO:0000256" key="1">
    <source>
        <dbReference type="ARBA" id="ARBA00009477"/>
    </source>
</evidence>
<evidence type="ECO:0000259" key="5">
    <source>
        <dbReference type="Pfam" id="PF25989"/>
    </source>
</evidence>
<feature type="compositionally biased region" description="Low complexity" evidence="2">
    <location>
        <begin position="49"/>
        <end position="61"/>
    </location>
</feature>
<accession>A0A956RPI3</accession>
<dbReference type="GO" id="GO:1990281">
    <property type="term" value="C:efflux pump complex"/>
    <property type="evidence" value="ECO:0007669"/>
    <property type="project" value="TreeGrafter"/>
</dbReference>
<dbReference type="SUPFAM" id="SSF111369">
    <property type="entry name" value="HlyD-like secretion proteins"/>
    <property type="match status" value="1"/>
</dbReference>
<dbReference type="AlphaFoldDB" id="A0A956RPI3"/>
<dbReference type="Gene3D" id="2.40.50.100">
    <property type="match status" value="1"/>
</dbReference>
<organism evidence="6 7">
    <name type="scientific">Eiseniibacteriota bacterium</name>
    <dbReference type="NCBI Taxonomy" id="2212470"/>
    <lineage>
        <taxon>Bacteria</taxon>
        <taxon>Candidatus Eiseniibacteriota</taxon>
    </lineage>
</organism>